<gene>
    <name evidence="2" type="ORF">SLS62_007274</name>
</gene>
<protein>
    <submittedName>
        <fullName evidence="2">Uncharacterized protein</fullName>
    </submittedName>
</protein>
<evidence type="ECO:0000256" key="1">
    <source>
        <dbReference type="SAM" id="MobiDB-lite"/>
    </source>
</evidence>
<organism evidence="2 3">
    <name type="scientific">Diatrype stigma</name>
    <dbReference type="NCBI Taxonomy" id="117547"/>
    <lineage>
        <taxon>Eukaryota</taxon>
        <taxon>Fungi</taxon>
        <taxon>Dikarya</taxon>
        <taxon>Ascomycota</taxon>
        <taxon>Pezizomycotina</taxon>
        <taxon>Sordariomycetes</taxon>
        <taxon>Xylariomycetidae</taxon>
        <taxon>Xylariales</taxon>
        <taxon>Diatrypaceae</taxon>
        <taxon>Diatrype</taxon>
    </lineage>
</organism>
<name>A0AAN9YMB6_9PEZI</name>
<proteinExistence type="predicted"/>
<evidence type="ECO:0000313" key="2">
    <source>
        <dbReference type="EMBL" id="KAK7750723.1"/>
    </source>
</evidence>
<evidence type="ECO:0000313" key="3">
    <source>
        <dbReference type="Proteomes" id="UP001320420"/>
    </source>
</evidence>
<reference evidence="2 3" key="1">
    <citation type="submission" date="2024-02" db="EMBL/GenBank/DDBJ databases">
        <title>De novo assembly and annotation of 12 fungi associated with fruit tree decline syndrome in Ontario, Canada.</title>
        <authorList>
            <person name="Sulman M."/>
            <person name="Ellouze W."/>
            <person name="Ilyukhin E."/>
        </authorList>
    </citation>
    <scope>NUCLEOTIDE SEQUENCE [LARGE SCALE GENOMIC DNA]</scope>
    <source>
        <strain evidence="2 3">M11/M66-122</strain>
    </source>
</reference>
<feature type="region of interest" description="Disordered" evidence="1">
    <location>
        <begin position="15"/>
        <end position="56"/>
    </location>
</feature>
<accession>A0AAN9YMB6</accession>
<dbReference type="AlphaFoldDB" id="A0AAN9YMB6"/>
<sequence length="202" mass="22438">MKELQAMILELKSQLQPETRPFHTETSSPNLNAGHGSEVDGSPSGPAYLSRPADSGTKSAPIVVLREINAHVYKYRRLLQHVNLDLVQLGLIDEDNAQDLMKLFSHHQGHNLIIYDAEELSHAEGQRKASAFLRNVCCLHGIIYREDLCGTPMHRQIYEEVRITLGQALLSSPLALDEINAVFVMSNNANSPSNVSPINYTV</sequence>
<keyword evidence="3" id="KW-1185">Reference proteome</keyword>
<dbReference type="EMBL" id="JAKJXP020000059">
    <property type="protein sequence ID" value="KAK7750723.1"/>
    <property type="molecule type" value="Genomic_DNA"/>
</dbReference>
<comment type="caution">
    <text evidence="2">The sequence shown here is derived from an EMBL/GenBank/DDBJ whole genome shotgun (WGS) entry which is preliminary data.</text>
</comment>
<dbReference type="Proteomes" id="UP001320420">
    <property type="component" value="Unassembled WGS sequence"/>
</dbReference>